<feature type="domain" description="4'-phosphopantetheinyl transferase" evidence="2">
    <location>
        <begin position="116"/>
        <end position="195"/>
    </location>
</feature>
<sequence length="221" mass="23181">MQFSGTLQILPRVFSSTGPRIPGMGFAAASVHEGPPVAVAEEERQLARTMPQQRRADFLIGRSALHRAVRAAGTSVGAVLCDGPRPRLPEGLSASISHSRGVAVAVAGPADRFPALGVDLELGELPVPAAHLVLREPERPLLGPPRTAASRLLTLYSAKEAAFKALSPLIGADLRGLRDLRLTPDGTGFLVVATGHPEPCVRVSVRHLPQGGVLCWALLSG</sequence>
<dbReference type="Pfam" id="PF17837">
    <property type="entry name" value="4PPT_N"/>
    <property type="match status" value="1"/>
</dbReference>
<gene>
    <name evidence="4" type="ORF">GCM10010276_75850</name>
</gene>
<dbReference type="Proteomes" id="UP001501777">
    <property type="component" value="Unassembled WGS sequence"/>
</dbReference>
<dbReference type="InterPro" id="IPR037143">
    <property type="entry name" value="4-PPantetheinyl_Trfase_dom_sf"/>
</dbReference>
<dbReference type="InterPro" id="IPR003542">
    <property type="entry name" value="Enbac_synth_compD-like"/>
</dbReference>
<dbReference type="PANTHER" id="PTHR38096">
    <property type="entry name" value="ENTEROBACTIN SYNTHASE COMPONENT D"/>
    <property type="match status" value="1"/>
</dbReference>
<dbReference type="PRINTS" id="PR01399">
    <property type="entry name" value="ENTSNTHTASED"/>
</dbReference>
<reference evidence="5" key="1">
    <citation type="journal article" date="2019" name="Int. J. Syst. Evol. Microbiol.">
        <title>The Global Catalogue of Microorganisms (GCM) 10K type strain sequencing project: providing services to taxonomists for standard genome sequencing and annotation.</title>
        <authorList>
            <consortium name="The Broad Institute Genomics Platform"/>
            <consortium name="The Broad Institute Genome Sequencing Center for Infectious Disease"/>
            <person name="Wu L."/>
            <person name="Ma J."/>
        </authorList>
    </citation>
    <scope>NUCLEOTIDE SEQUENCE [LARGE SCALE GENOMIC DNA]</scope>
    <source>
        <strain evidence="5">JCM 4395</strain>
    </source>
</reference>
<evidence type="ECO:0008006" key="6">
    <source>
        <dbReference type="Google" id="ProtNLM"/>
    </source>
</evidence>
<dbReference type="InterPro" id="IPR008278">
    <property type="entry name" value="4-PPantetheinyl_Trfase_dom"/>
</dbReference>
<evidence type="ECO:0000256" key="1">
    <source>
        <dbReference type="ARBA" id="ARBA00022679"/>
    </source>
</evidence>
<dbReference type="InterPro" id="IPR041354">
    <property type="entry name" value="4PPT_N"/>
</dbReference>
<proteinExistence type="predicted"/>
<dbReference type="EMBL" id="BAAASG010000023">
    <property type="protein sequence ID" value="GAA2515859.1"/>
    <property type="molecule type" value="Genomic_DNA"/>
</dbReference>
<name>A0ABP6AEX9_STRLO</name>
<organism evidence="4 5">
    <name type="scientific">Streptomyces longisporus</name>
    <dbReference type="NCBI Taxonomy" id="1948"/>
    <lineage>
        <taxon>Bacteria</taxon>
        <taxon>Bacillati</taxon>
        <taxon>Actinomycetota</taxon>
        <taxon>Actinomycetes</taxon>
        <taxon>Kitasatosporales</taxon>
        <taxon>Streptomycetaceae</taxon>
        <taxon>Streptomyces</taxon>
    </lineage>
</organism>
<dbReference type="Pfam" id="PF01648">
    <property type="entry name" value="ACPS"/>
    <property type="match status" value="1"/>
</dbReference>
<keyword evidence="5" id="KW-1185">Reference proteome</keyword>
<comment type="caution">
    <text evidence="4">The sequence shown here is derived from an EMBL/GenBank/DDBJ whole genome shotgun (WGS) entry which is preliminary data.</text>
</comment>
<evidence type="ECO:0000313" key="5">
    <source>
        <dbReference type="Proteomes" id="UP001501777"/>
    </source>
</evidence>
<evidence type="ECO:0000259" key="3">
    <source>
        <dbReference type="Pfam" id="PF17837"/>
    </source>
</evidence>
<feature type="domain" description="4'-phosphopantetheinyl transferase N-terminal" evidence="3">
    <location>
        <begin position="42"/>
        <end position="107"/>
    </location>
</feature>
<dbReference type="Gene3D" id="3.90.470.20">
    <property type="entry name" value="4'-phosphopantetheinyl transferase domain"/>
    <property type="match status" value="1"/>
</dbReference>
<accession>A0ABP6AEX9</accession>
<evidence type="ECO:0000259" key="2">
    <source>
        <dbReference type="Pfam" id="PF01648"/>
    </source>
</evidence>
<protein>
    <recommendedName>
        <fullName evidence="6">4'-phosphopantetheinyl transferase superfamily protein</fullName>
    </recommendedName>
</protein>
<evidence type="ECO:0000313" key="4">
    <source>
        <dbReference type="EMBL" id="GAA2515859.1"/>
    </source>
</evidence>
<dbReference type="PANTHER" id="PTHR38096:SF1">
    <property type="entry name" value="ENTEROBACTIN SYNTHASE COMPONENT D"/>
    <property type="match status" value="1"/>
</dbReference>
<keyword evidence="1" id="KW-0808">Transferase</keyword>
<dbReference type="SUPFAM" id="SSF56214">
    <property type="entry name" value="4'-phosphopantetheinyl transferase"/>
    <property type="match status" value="1"/>
</dbReference>